<accession>A0A9Q0S3E5</accession>
<comment type="caution">
    <text evidence="1">The sequence shown here is derived from an EMBL/GenBank/DDBJ whole genome shotgun (WGS) entry which is preliminary data.</text>
</comment>
<dbReference type="OrthoDB" id="10353269at2759"/>
<gene>
    <name evidence="1" type="ORF">Bhyg_08912</name>
</gene>
<reference evidence="1" key="1">
    <citation type="submission" date="2022-07" db="EMBL/GenBank/DDBJ databases">
        <authorList>
            <person name="Trinca V."/>
            <person name="Uliana J.V.C."/>
            <person name="Torres T.T."/>
            <person name="Ward R.J."/>
            <person name="Monesi N."/>
        </authorList>
    </citation>
    <scope>NUCLEOTIDE SEQUENCE</scope>
    <source>
        <strain evidence="1">HSMRA1968</strain>
        <tissue evidence="1">Whole embryos</tissue>
    </source>
</reference>
<evidence type="ECO:0000313" key="2">
    <source>
        <dbReference type="Proteomes" id="UP001151699"/>
    </source>
</evidence>
<dbReference type="EMBL" id="WJQU01000002">
    <property type="protein sequence ID" value="KAJ6643947.1"/>
    <property type="molecule type" value="Genomic_DNA"/>
</dbReference>
<dbReference type="AlphaFoldDB" id="A0A9Q0S3E5"/>
<evidence type="ECO:0000313" key="1">
    <source>
        <dbReference type="EMBL" id="KAJ6643947.1"/>
    </source>
</evidence>
<organism evidence="1 2">
    <name type="scientific">Pseudolycoriella hygida</name>
    <dbReference type="NCBI Taxonomy" id="35572"/>
    <lineage>
        <taxon>Eukaryota</taxon>
        <taxon>Metazoa</taxon>
        <taxon>Ecdysozoa</taxon>
        <taxon>Arthropoda</taxon>
        <taxon>Hexapoda</taxon>
        <taxon>Insecta</taxon>
        <taxon>Pterygota</taxon>
        <taxon>Neoptera</taxon>
        <taxon>Endopterygota</taxon>
        <taxon>Diptera</taxon>
        <taxon>Nematocera</taxon>
        <taxon>Sciaroidea</taxon>
        <taxon>Sciaridae</taxon>
        <taxon>Pseudolycoriella</taxon>
    </lineage>
</organism>
<proteinExistence type="predicted"/>
<dbReference type="Proteomes" id="UP001151699">
    <property type="component" value="Chromosome B"/>
</dbReference>
<keyword evidence="2" id="KW-1185">Reference proteome</keyword>
<sequence>MIYDYYPYRTSYYSTPRYYTSYVPSYFVGDRYYNAYRYYRPLYISPLSYARTRAYLPYIPSTEYKYTTYTSADRVTPLGRMMSPIYPEGVRYDYTYGMDFNSATQGIRASADKLLQDIRTPSTRYTRAVSLEPTYNTDLDYYSTRRAMSRARMMSEEPLTRRITTTRCYYI</sequence>
<name>A0A9Q0S3E5_9DIPT</name>
<protein>
    <submittedName>
        <fullName evidence="1">Uncharacterized protein</fullName>
    </submittedName>
</protein>